<dbReference type="AlphaFoldDB" id="B0CUP7"/>
<evidence type="ECO:0000313" key="1">
    <source>
        <dbReference type="EMBL" id="EDR14129.1"/>
    </source>
</evidence>
<dbReference type="InParanoid" id="B0CUP7"/>
<dbReference type="HOGENOM" id="CLU_2904560_0_0_1"/>
<dbReference type="KEGG" id="lbc:LACBIDRAFT_305636"/>
<dbReference type="Proteomes" id="UP000001194">
    <property type="component" value="Unassembled WGS sequence"/>
</dbReference>
<name>B0CUP7_LACBS</name>
<protein>
    <submittedName>
        <fullName evidence="1">Predicted protein</fullName>
    </submittedName>
</protein>
<organism evidence="2">
    <name type="scientific">Laccaria bicolor (strain S238N-H82 / ATCC MYA-4686)</name>
    <name type="common">Bicoloured deceiver</name>
    <name type="synonym">Laccaria laccata var. bicolor</name>
    <dbReference type="NCBI Taxonomy" id="486041"/>
    <lineage>
        <taxon>Eukaryota</taxon>
        <taxon>Fungi</taxon>
        <taxon>Dikarya</taxon>
        <taxon>Basidiomycota</taxon>
        <taxon>Agaricomycotina</taxon>
        <taxon>Agaricomycetes</taxon>
        <taxon>Agaricomycetidae</taxon>
        <taxon>Agaricales</taxon>
        <taxon>Agaricineae</taxon>
        <taxon>Hydnangiaceae</taxon>
        <taxon>Laccaria</taxon>
    </lineage>
</organism>
<accession>B0CUP7</accession>
<dbReference type="EMBL" id="DS547092">
    <property type="protein sequence ID" value="EDR14129.1"/>
    <property type="molecule type" value="Genomic_DNA"/>
</dbReference>
<sequence>MHHTSWRNWHIMTAQTHCSPSTTQQKPSSSSLYESLFYSSFTKTAKNHPGIRVSLEQPYHAS</sequence>
<reference evidence="1 2" key="1">
    <citation type="journal article" date="2008" name="Nature">
        <title>The genome of Laccaria bicolor provides insights into mycorrhizal symbiosis.</title>
        <authorList>
            <person name="Martin F."/>
            <person name="Aerts A."/>
            <person name="Ahren D."/>
            <person name="Brun A."/>
            <person name="Danchin E.G.J."/>
            <person name="Duchaussoy F."/>
            <person name="Gibon J."/>
            <person name="Kohler A."/>
            <person name="Lindquist E."/>
            <person name="Pereda V."/>
            <person name="Salamov A."/>
            <person name="Shapiro H.J."/>
            <person name="Wuyts J."/>
            <person name="Blaudez D."/>
            <person name="Buee M."/>
            <person name="Brokstein P."/>
            <person name="Canbaeck B."/>
            <person name="Cohen D."/>
            <person name="Courty P.E."/>
            <person name="Coutinho P.M."/>
            <person name="Delaruelle C."/>
            <person name="Detter J.C."/>
            <person name="Deveau A."/>
            <person name="DiFazio S."/>
            <person name="Duplessis S."/>
            <person name="Fraissinet-Tachet L."/>
            <person name="Lucic E."/>
            <person name="Frey-Klett P."/>
            <person name="Fourrey C."/>
            <person name="Feussner I."/>
            <person name="Gay G."/>
            <person name="Grimwood J."/>
            <person name="Hoegger P.J."/>
            <person name="Jain P."/>
            <person name="Kilaru S."/>
            <person name="Labbe J."/>
            <person name="Lin Y.C."/>
            <person name="Legue V."/>
            <person name="Le Tacon F."/>
            <person name="Marmeisse R."/>
            <person name="Melayah D."/>
            <person name="Montanini B."/>
            <person name="Muratet M."/>
            <person name="Nehls U."/>
            <person name="Niculita-Hirzel H."/>
            <person name="Oudot-Le Secq M.P."/>
            <person name="Peter M."/>
            <person name="Quesneville H."/>
            <person name="Rajashekar B."/>
            <person name="Reich M."/>
            <person name="Rouhier N."/>
            <person name="Schmutz J."/>
            <person name="Yin T."/>
            <person name="Chalot M."/>
            <person name="Henrissat B."/>
            <person name="Kuees U."/>
            <person name="Lucas S."/>
            <person name="Van de Peer Y."/>
            <person name="Podila G.K."/>
            <person name="Polle A."/>
            <person name="Pukkila P.J."/>
            <person name="Richardson P.M."/>
            <person name="Rouze P."/>
            <person name="Sanders I.R."/>
            <person name="Stajich J.E."/>
            <person name="Tunlid A."/>
            <person name="Tuskan G."/>
            <person name="Grigoriev I.V."/>
        </authorList>
    </citation>
    <scope>NUCLEOTIDE SEQUENCE [LARGE SCALE GENOMIC DNA]</scope>
    <source>
        <strain evidence="2">S238N-H82 / ATCC MYA-4686</strain>
    </source>
</reference>
<keyword evidence="2" id="KW-1185">Reference proteome</keyword>
<dbReference type="GeneID" id="6070330"/>
<gene>
    <name evidence="1" type="ORF">LACBIDRAFT_305636</name>
</gene>
<dbReference type="RefSeq" id="XP_001874688.1">
    <property type="nucleotide sequence ID" value="XM_001874653.1"/>
</dbReference>
<evidence type="ECO:0000313" key="2">
    <source>
        <dbReference type="Proteomes" id="UP000001194"/>
    </source>
</evidence>
<proteinExistence type="predicted"/>